<gene>
    <name evidence="2" type="ORF">A4V02_13565</name>
</gene>
<dbReference type="KEGG" id="pary:A4V02_13565"/>
<protein>
    <recommendedName>
        <fullName evidence="4">GlsB/YeaQ/YmgE family stress response membrane protein</fullName>
    </recommendedName>
</protein>
<dbReference type="Proteomes" id="UP000186351">
    <property type="component" value="Chromosome"/>
</dbReference>
<keyword evidence="3" id="KW-1185">Reference proteome</keyword>
<dbReference type="RefSeq" id="WP_068961919.1">
    <property type="nucleotide sequence ID" value="NZ_CAJTAP010000034.1"/>
</dbReference>
<keyword evidence="1" id="KW-0472">Membrane</keyword>
<feature type="transmembrane region" description="Helical" evidence="1">
    <location>
        <begin position="6"/>
        <end position="24"/>
    </location>
</feature>
<feature type="transmembrane region" description="Helical" evidence="1">
    <location>
        <begin position="31"/>
        <end position="55"/>
    </location>
</feature>
<accession>A0A1B1SCX9</accession>
<dbReference type="GeneID" id="65537903"/>
<keyword evidence="1" id="KW-1133">Transmembrane helix</keyword>
<evidence type="ECO:0008006" key="4">
    <source>
        <dbReference type="Google" id="ProtNLM"/>
    </source>
</evidence>
<keyword evidence="1" id="KW-0812">Transmembrane</keyword>
<feature type="transmembrane region" description="Helical" evidence="1">
    <location>
        <begin position="61"/>
        <end position="81"/>
    </location>
</feature>
<name>A0A1B1SCX9_9BACT</name>
<evidence type="ECO:0000256" key="1">
    <source>
        <dbReference type="SAM" id="Phobius"/>
    </source>
</evidence>
<accession>A0A1Z2XFP3</accession>
<reference evidence="3" key="1">
    <citation type="submission" date="2016-04" db="EMBL/GenBank/DDBJ databases">
        <title>Complete Genome Sequences of Twelve Strains of a Stable Defined Moderately Diverse Mouse Microbiota 2 (sDMDMm2).</title>
        <authorList>
            <person name="Uchimura Y."/>
            <person name="Wyss M."/>
            <person name="Brugiroux S."/>
            <person name="Limenitakis J.P."/>
            <person name="Stecher B."/>
            <person name="McCoy K.D."/>
            <person name="Macpherson A.J."/>
        </authorList>
    </citation>
    <scope>NUCLEOTIDE SEQUENCE [LARGE SCALE GENOMIC DNA]</scope>
    <source>
        <strain evidence="3">YL27</strain>
    </source>
</reference>
<proteinExistence type="predicted"/>
<evidence type="ECO:0000313" key="3">
    <source>
        <dbReference type="Proteomes" id="UP000186351"/>
    </source>
</evidence>
<dbReference type="EMBL" id="CP015402">
    <property type="protein sequence ID" value="ANU64646.1"/>
    <property type="molecule type" value="Genomic_DNA"/>
</dbReference>
<dbReference type="AlphaFoldDB" id="A0A1B1SCX9"/>
<evidence type="ECO:0000313" key="2">
    <source>
        <dbReference type="EMBL" id="ANU64646.1"/>
    </source>
</evidence>
<sequence length="94" mass="10020">MGASLWIAWALIGIIGGFMVGKLISRIRNLTLAICVSICGALLGGFLFLILFGTGNTNTEVLSLVASAVVCALFLWVLTIASPKRNYDDDITDE</sequence>
<organism evidence="2 3">
    <name type="scientific">Muribaculum intestinale</name>
    <dbReference type="NCBI Taxonomy" id="1796646"/>
    <lineage>
        <taxon>Bacteria</taxon>
        <taxon>Pseudomonadati</taxon>
        <taxon>Bacteroidota</taxon>
        <taxon>Bacteroidia</taxon>
        <taxon>Bacteroidales</taxon>
        <taxon>Muribaculaceae</taxon>
        <taxon>Muribaculum</taxon>
    </lineage>
</organism>